<keyword evidence="5 6" id="KW-0472">Membrane</keyword>
<evidence type="ECO:0000313" key="7">
    <source>
        <dbReference type="EMBL" id="KPL74084.1"/>
    </source>
</evidence>
<dbReference type="OrthoDB" id="5470260at2"/>
<gene>
    <name evidence="7" type="ORF">ADM99_02345</name>
</gene>
<dbReference type="PANTHER" id="PTHR40277:SF1">
    <property type="entry name" value="BLL5419 PROTEIN"/>
    <property type="match status" value="1"/>
</dbReference>
<accession>A0A0P6WUZ6</accession>
<sequence>MNFFDKPIVKKTIFFLRLTVPIVLVGVLFAQIDYQTFFGHLRTYPIGSLLLAVLLIFFANIIFGFRWWYILKSVNINLTLYQVFRLTFFSLFLSNFLPSSVGGDLVKLVGIIDLVDKEKNDIKISSVIVDRLFSMLSKVLLLPFALSFLGTLKIQVEGIATQLFFPFTLIPQGIRDKISSYLNAIKPWYSWRIFINILLISWLSLTFTTAGYWVIAQPLNPSVSPINILYIAIITYFAIILPISINGIGVQEMSYVYLLGLLQFTQEQAWTVALIIRLTTIIISLMGGLWMVFDGRELFSSLMRNKLSIKRE</sequence>
<dbReference type="EMBL" id="LGCK01000004">
    <property type="protein sequence ID" value="KPL74084.1"/>
    <property type="molecule type" value="Genomic_DNA"/>
</dbReference>
<feature type="transmembrane region" description="Helical" evidence="6">
    <location>
        <begin position="227"/>
        <end position="248"/>
    </location>
</feature>
<dbReference type="InterPro" id="IPR022791">
    <property type="entry name" value="L-PG_synthase/AglD"/>
</dbReference>
<comment type="subcellular location">
    <subcellularLocation>
        <location evidence="1">Cell membrane</location>
        <topology evidence="1">Multi-pass membrane protein</topology>
    </subcellularLocation>
</comment>
<evidence type="ECO:0008006" key="9">
    <source>
        <dbReference type="Google" id="ProtNLM"/>
    </source>
</evidence>
<feature type="transmembrane region" description="Helical" evidence="6">
    <location>
        <begin position="193"/>
        <end position="215"/>
    </location>
</feature>
<dbReference type="RefSeq" id="WP_062423067.1">
    <property type="nucleotide sequence ID" value="NZ_BBYA01000012.1"/>
</dbReference>
<feature type="transmembrane region" description="Helical" evidence="6">
    <location>
        <begin position="132"/>
        <end position="152"/>
    </location>
</feature>
<reference evidence="7 8" key="1">
    <citation type="submission" date="2015-07" db="EMBL/GenBank/DDBJ databases">
        <title>Genome sequence of Leptolinea tardivitalis DSM 16556.</title>
        <authorList>
            <person name="Hemp J."/>
            <person name="Ward L.M."/>
            <person name="Pace L.A."/>
            <person name="Fischer W.W."/>
        </authorList>
    </citation>
    <scope>NUCLEOTIDE SEQUENCE [LARGE SCALE GENOMIC DNA]</scope>
    <source>
        <strain evidence="7 8">YMTK-2</strain>
    </source>
</reference>
<comment type="caution">
    <text evidence="7">The sequence shown here is derived from an EMBL/GenBank/DDBJ whole genome shotgun (WGS) entry which is preliminary data.</text>
</comment>
<dbReference type="PANTHER" id="PTHR40277">
    <property type="entry name" value="BLL5419 PROTEIN"/>
    <property type="match status" value="1"/>
</dbReference>
<organism evidence="7 8">
    <name type="scientific">Leptolinea tardivitalis</name>
    <dbReference type="NCBI Taxonomy" id="229920"/>
    <lineage>
        <taxon>Bacteria</taxon>
        <taxon>Bacillati</taxon>
        <taxon>Chloroflexota</taxon>
        <taxon>Anaerolineae</taxon>
        <taxon>Anaerolineales</taxon>
        <taxon>Anaerolineaceae</taxon>
        <taxon>Leptolinea</taxon>
    </lineage>
</organism>
<dbReference type="Pfam" id="PF03706">
    <property type="entry name" value="LPG_synthase_TM"/>
    <property type="match status" value="1"/>
</dbReference>
<feature type="transmembrane region" description="Helical" evidence="6">
    <location>
        <begin position="44"/>
        <end position="68"/>
    </location>
</feature>
<evidence type="ECO:0000256" key="3">
    <source>
        <dbReference type="ARBA" id="ARBA00022692"/>
    </source>
</evidence>
<evidence type="ECO:0000256" key="4">
    <source>
        <dbReference type="ARBA" id="ARBA00022989"/>
    </source>
</evidence>
<keyword evidence="4 6" id="KW-1133">Transmembrane helix</keyword>
<evidence type="ECO:0000256" key="6">
    <source>
        <dbReference type="SAM" id="Phobius"/>
    </source>
</evidence>
<keyword evidence="3 6" id="KW-0812">Transmembrane</keyword>
<dbReference type="Proteomes" id="UP000050430">
    <property type="component" value="Unassembled WGS sequence"/>
</dbReference>
<name>A0A0P6WUZ6_9CHLR</name>
<dbReference type="STRING" id="229920.ADM99_02345"/>
<evidence type="ECO:0000256" key="1">
    <source>
        <dbReference type="ARBA" id="ARBA00004651"/>
    </source>
</evidence>
<proteinExistence type="predicted"/>
<evidence type="ECO:0000256" key="5">
    <source>
        <dbReference type="ARBA" id="ARBA00023136"/>
    </source>
</evidence>
<feature type="transmembrane region" description="Helical" evidence="6">
    <location>
        <begin position="12"/>
        <end position="32"/>
    </location>
</feature>
<protein>
    <recommendedName>
        <fullName evidence="9">Flippase-like domain-containing protein</fullName>
    </recommendedName>
</protein>
<evidence type="ECO:0000313" key="8">
    <source>
        <dbReference type="Proteomes" id="UP000050430"/>
    </source>
</evidence>
<evidence type="ECO:0000256" key="2">
    <source>
        <dbReference type="ARBA" id="ARBA00022475"/>
    </source>
</evidence>
<keyword evidence="2" id="KW-1003">Cell membrane</keyword>
<feature type="transmembrane region" description="Helical" evidence="6">
    <location>
        <begin position="269"/>
        <end position="293"/>
    </location>
</feature>
<dbReference type="AlphaFoldDB" id="A0A0P6WUZ6"/>
<keyword evidence="8" id="KW-1185">Reference proteome</keyword>
<dbReference type="GO" id="GO:0005886">
    <property type="term" value="C:plasma membrane"/>
    <property type="evidence" value="ECO:0007669"/>
    <property type="project" value="UniProtKB-SubCell"/>
</dbReference>